<evidence type="ECO:0000313" key="3">
    <source>
        <dbReference type="Proteomes" id="UP000482155"/>
    </source>
</evidence>
<feature type="region of interest" description="Disordered" evidence="1">
    <location>
        <begin position="136"/>
        <end position="215"/>
    </location>
</feature>
<dbReference type="EMBL" id="JAAIVB010000068">
    <property type="protein sequence ID" value="NEX63199.1"/>
    <property type="molecule type" value="Genomic_DNA"/>
</dbReference>
<dbReference type="InterPro" id="IPR021735">
    <property type="entry name" value="DUF3306"/>
</dbReference>
<gene>
    <name evidence="2" type="ORF">G3574_19120</name>
</gene>
<proteinExistence type="predicted"/>
<organism evidence="2 3">
    <name type="scientific">Noviherbaspirillum galbum</name>
    <dbReference type="NCBI Taxonomy" id="2709383"/>
    <lineage>
        <taxon>Bacteria</taxon>
        <taxon>Pseudomonadati</taxon>
        <taxon>Pseudomonadota</taxon>
        <taxon>Betaproteobacteria</taxon>
        <taxon>Burkholderiales</taxon>
        <taxon>Oxalobacteraceae</taxon>
        <taxon>Noviherbaspirillum</taxon>
    </lineage>
</organism>
<reference evidence="2 3" key="1">
    <citation type="submission" date="2020-02" db="EMBL/GenBank/DDBJ databases">
        <authorList>
            <person name="Kim M.K."/>
        </authorList>
    </citation>
    <scope>NUCLEOTIDE SEQUENCE [LARGE SCALE GENOMIC DNA]</scope>
    <source>
        <strain evidence="2 3">17J57-3</strain>
    </source>
</reference>
<sequence length="215" mass="23164">MEAESFFSRWSRRKSEAREQEAPAAPGTENPPAQQSAEQPAPAPTMEDVAKLTPDSDFTRFVAGGVDETVRRSALKKLFADPHFNVMDGLDVYIEDFNKFDPIPPAMLAALNHAKSVLNPLDHLGKPVMAMLDAEPKEAEHPADQEPAAAEHHAEADAAREQPGLQEAHEAQLPAQAEPEALNASKTDVASDDAALPGQNTPITPLSTESPHDPI</sequence>
<name>A0A6B3SYP4_9BURK</name>
<evidence type="ECO:0000256" key="1">
    <source>
        <dbReference type="SAM" id="MobiDB-lite"/>
    </source>
</evidence>
<feature type="compositionally biased region" description="Low complexity" evidence="1">
    <location>
        <begin position="161"/>
        <end position="182"/>
    </location>
</feature>
<keyword evidence="3" id="KW-1185">Reference proteome</keyword>
<feature type="compositionally biased region" description="Polar residues" evidence="1">
    <location>
        <begin position="198"/>
        <end position="209"/>
    </location>
</feature>
<feature type="region of interest" description="Disordered" evidence="1">
    <location>
        <begin position="1"/>
        <end position="52"/>
    </location>
</feature>
<dbReference type="Proteomes" id="UP000482155">
    <property type="component" value="Unassembled WGS sequence"/>
</dbReference>
<dbReference type="AlphaFoldDB" id="A0A6B3SYP4"/>
<accession>A0A6B3SYP4</accession>
<dbReference type="RefSeq" id="WP_163966779.1">
    <property type="nucleotide sequence ID" value="NZ_JAAIVB010000068.1"/>
</dbReference>
<feature type="compositionally biased region" description="Basic and acidic residues" evidence="1">
    <location>
        <begin position="136"/>
        <end position="160"/>
    </location>
</feature>
<feature type="compositionally biased region" description="Low complexity" evidence="1">
    <location>
        <begin position="31"/>
        <end position="40"/>
    </location>
</feature>
<evidence type="ECO:0000313" key="2">
    <source>
        <dbReference type="EMBL" id="NEX63199.1"/>
    </source>
</evidence>
<dbReference type="Pfam" id="PF11748">
    <property type="entry name" value="DUF3306"/>
    <property type="match status" value="1"/>
</dbReference>
<comment type="caution">
    <text evidence="2">The sequence shown here is derived from an EMBL/GenBank/DDBJ whole genome shotgun (WGS) entry which is preliminary data.</text>
</comment>
<protein>
    <submittedName>
        <fullName evidence="2">DUF3306 domain-containing protein</fullName>
    </submittedName>
</protein>